<sequence>MAIAAANPHADANINRIYAPLPPYNDPAAGDAIIRTSDGTELHVRKSHLAIVGLDPNGIVTDMRPTHGSPKPAVVVQETAAIWEKVLRICLMHEEQPYTLDDIAALLEVGRKYDIAGMPSRLRYALVQPAFLEKEPVRVFLVACAYGLHDMAEIAARRTLEIATLRHNPFDALHAASAADYHRLLAYREECGRAASAVTQPRVGEEVLPEWISGKPAHWKPLSMTCVGGCAVKSKTLLVVEGEGKPTTIYVRIRESWITYLETLGAMLAEQPQASLASSPELIEPVISSAVECAHCAKTIYPYCVAFSRAMEVEIGKAVAKVSDTF</sequence>
<keyword evidence="2" id="KW-1185">Reference proteome</keyword>
<evidence type="ECO:0008006" key="3">
    <source>
        <dbReference type="Google" id="ProtNLM"/>
    </source>
</evidence>
<dbReference type="Proteomes" id="UP000184267">
    <property type="component" value="Unassembled WGS sequence"/>
</dbReference>
<dbReference type="OMA" id="VRIRESW"/>
<dbReference type="OrthoDB" id="2797179at2759"/>
<name>A0A1M2VM01_TRAPU</name>
<proteinExistence type="predicted"/>
<protein>
    <recommendedName>
        <fullName evidence="3">BTB domain-containing protein</fullName>
    </recommendedName>
</protein>
<reference evidence="1 2" key="1">
    <citation type="submission" date="2016-10" db="EMBL/GenBank/DDBJ databases">
        <title>Genome sequence of the basidiomycete white-rot fungus Trametes pubescens.</title>
        <authorList>
            <person name="Makela M.R."/>
            <person name="Granchi Z."/>
            <person name="Peng M."/>
            <person name="De Vries R.P."/>
            <person name="Grigoriev I."/>
            <person name="Riley R."/>
            <person name="Hilden K."/>
        </authorList>
    </citation>
    <scope>NUCLEOTIDE SEQUENCE [LARGE SCALE GENOMIC DNA]</scope>
    <source>
        <strain evidence="1 2">FBCC735</strain>
    </source>
</reference>
<organism evidence="1 2">
    <name type="scientific">Trametes pubescens</name>
    <name type="common">White-rot fungus</name>
    <dbReference type="NCBI Taxonomy" id="154538"/>
    <lineage>
        <taxon>Eukaryota</taxon>
        <taxon>Fungi</taxon>
        <taxon>Dikarya</taxon>
        <taxon>Basidiomycota</taxon>
        <taxon>Agaricomycotina</taxon>
        <taxon>Agaricomycetes</taxon>
        <taxon>Polyporales</taxon>
        <taxon>Polyporaceae</taxon>
        <taxon>Trametes</taxon>
    </lineage>
</organism>
<gene>
    <name evidence="1" type="ORF">TRAPUB_474</name>
</gene>
<accession>A0A1M2VM01</accession>
<dbReference type="EMBL" id="MNAD01001025">
    <property type="protein sequence ID" value="OJT08625.1"/>
    <property type="molecule type" value="Genomic_DNA"/>
</dbReference>
<evidence type="ECO:0000313" key="2">
    <source>
        <dbReference type="Proteomes" id="UP000184267"/>
    </source>
</evidence>
<dbReference type="AlphaFoldDB" id="A0A1M2VM01"/>
<evidence type="ECO:0000313" key="1">
    <source>
        <dbReference type="EMBL" id="OJT08625.1"/>
    </source>
</evidence>
<dbReference type="STRING" id="154538.A0A1M2VM01"/>
<comment type="caution">
    <text evidence="1">The sequence shown here is derived from an EMBL/GenBank/DDBJ whole genome shotgun (WGS) entry which is preliminary data.</text>
</comment>